<comment type="cofactor">
    <cofactor evidence="1">
        <name>Zn(2+)</name>
        <dbReference type="ChEBI" id="CHEBI:29105"/>
    </cofactor>
</comment>
<evidence type="ECO:0000256" key="2">
    <source>
        <dbReference type="ARBA" id="ARBA00005988"/>
    </source>
</evidence>
<dbReference type="RefSeq" id="WP_188365749.1">
    <property type="nucleotide sequence ID" value="NZ_BAABJF010000024.1"/>
</dbReference>
<evidence type="ECO:0000256" key="6">
    <source>
        <dbReference type="ARBA" id="ARBA00023049"/>
    </source>
</evidence>
<evidence type="ECO:0000256" key="7">
    <source>
        <dbReference type="PROSITE-ProRule" id="PRU01379"/>
    </source>
</evidence>
<keyword evidence="5" id="KW-0862">Zinc</keyword>
<evidence type="ECO:0000256" key="5">
    <source>
        <dbReference type="ARBA" id="ARBA00022833"/>
    </source>
</evidence>
<evidence type="ECO:0000256" key="1">
    <source>
        <dbReference type="ARBA" id="ARBA00001947"/>
    </source>
</evidence>
<keyword evidence="4" id="KW-0378">Hydrolase</keyword>
<dbReference type="SMART" id="SM00631">
    <property type="entry name" value="Zn_pept"/>
    <property type="match status" value="1"/>
</dbReference>
<evidence type="ECO:0000259" key="9">
    <source>
        <dbReference type="PROSITE" id="PS52035"/>
    </source>
</evidence>
<feature type="domain" description="Peptidase M14" evidence="9">
    <location>
        <begin position="52"/>
        <end position="362"/>
    </location>
</feature>
<dbReference type="PANTHER" id="PTHR11705">
    <property type="entry name" value="PROTEASE FAMILY M14 CARBOXYPEPTIDASE A,B"/>
    <property type="match status" value="1"/>
</dbReference>
<dbReference type="Pfam" id="PF00246">
    <property type="entry name" value="Peptidase_M14"/>
    <property type="match status" value="1"/>
</dbReference>
<feature type="active site" description="Proton donor/acceptor" evidence="7">
    <location>
        <position position="337"/>
    </location>
</feature>
<dbReference type="SUPFAM" id="SSF50969">
    <property type="entry name" value="YVTN repeat-like/Quinoprotein amine dehydrogenase"/>
    <property type="match status" value="1"/>
</dbReference>
<dbReference type="AlphaFoldDB" id="A0A917CV47"/>
<organism evidence="10 11">
    <name type="scientific">Marinicella pacifica</name>
    <dbReference type="NCBI Taxonomy" id="1171543"/>
    <lineage>
        <taxon>Bacteria</taxon>
        <taxon>Pseudomonadati</taxon>
        <taxon>Pseudomonadota</taxon>
        <taxon>Gammaproteobacteria</taxon>
        <taxon>Lysobacterales</taxon>
        <taxon>Marinicellaceae</taxon>
        <taxon>Marinicella</taxon>
    </lineage>
</organism>
<protein>
    <recommendedName>
        <fullName evidence="9">Peptidase M14 domain-containing protein</fullName>
    </recommendedName>
</protein>
<dbReference type="Gene3D" id="3.40.630.10">
    <property type="entry name" value="Zn peptidases"/>
    <property type="match status" value="1"/>
</dbReference>
<evidence type="ECO:0000313" key="11">
    <source>
        <dbReference type="Proteomes" id="UP000605253"/>
    </source>
</evidence>
<proteinExistence type="inferred from homology"/>
<keyword evidence="11" id="KW-1185">Reference proteome</keyword>
<reference evidence="10" key="2">
    <citation type="submission" date="2020-09" db="EMBL/GenBank/DDBJ databases">
        <authorList>
            <person name="Sun Q."/>
            <person name="Zhou Y."/>
        </authorList>
    </citation>
    <scope>NUCLEOTIDE SEQUENCE</scope>
    <source>
        <strain evidence="10">CGMCC 1.12181</strain>
    </source>
</reference>
<dbReference type="InterPro" id="IPR011044">
    <property type="entry name" value="Quino_amine_DH_bsu"/>
</dbReference>
<keyword evidence="6" id="KW-0482">Metalloprotease</keyword>
<reference evidence="10" key="1">
    <citation type="journal article" date="2014" name="Int. J. Syst. Evol. Microbiol.">
        <title>Complete genome sequence of Corynebacterium casei LMG S-19264T (=DSM 44701T), isolated from a smear-ripened cheese.</title>
        <authorList>
            <consortium name="US DOE Joint Genome Institute (JGI-PGF)"/>
            <person name="Walter F."/>
            <person name="Albersmeier A."/>
            <person name="Kalinowski J."/>
            <person name="Ruckert C."/>
        </authorList>
    </citation>
    <scope>NUCLEOTIDE SEQUENCE</scope>
    <source>
        <strain evidence="10">CGMCC 1.12181</strain>
    </source>
</reference>
<dbReference type="GO" id="GO:0004181">
    <property type="term" value="F:metallocarboxypeptidase activity"/>
    <property type="evidence" value="ECO:0007669"/>
    <property type="project" value="InterPro"/>
</dbReference>
<dbReference type="Proteomes" id="UP000605253">
    <property type="component" value="Unassembled WGS sequence"/>
</dbReference>
<evidence type="ECO:0000256" key="3">
    <source>
        <dbReference type="ARBA" id="ARBA00022670"/>
    </source>
</evidence>
<dbReference type="PANTHER" id="PTHR11705:SF143">
    <property type="entry name" value="SLL0236 PROTEIN"/>
    <property type="match status" value="1"/>
</dbReference>
<dbReference type="EMBL" id="BMEO01000011">
    <property type="protein sequence ID" value="GGF99958.1"/>
    <property type="molecule type" value="Genomic_DNA"/>
</dbReference>
<evidence type="ECO:0000256" key="8">
    <source>
        <dbReference type="SAM" id="SignalP"/>
    </source>
</evidence>
<sequence>MKNNRLMLCFLLILATLSLQAQNIIQWQEQGGPLALGYPVPIPADVAEPFDGFRTYQGLQDQLQSIDLDNPWINAEQVGTTHKQRAIWAYVLGDANNRTPYGQTEAAMMVNGGIHAREWQSPETVTGIIELFHANSHDQGLYQYLMENSTLITIPVLNVDGFLQTQRYPKSNWYSAAIGPRDGRMRRKNLRNTDETLSTQSDYLNGVDLNRNNPPYWASSTSSSSNSTSIVYHGPTAQSEPEIQALLNAADLVEANQLRIYTDLHSFSQVHFANRSFNNDLNTLQSRVLSVFSRHHKALPGAKNYVDRSGFTRPGFGIGSTDEYFQNTYQIPAWTLETEPSNTLSPDAHPDLPGFSADYGGVVTNGHSGFIAPDSAIRRIREQLAKSFAVAWYTQAGPPAIIQYRIIDTATDTIVFDAAWDADRDDENLRNFYSHVFAGLTAGGTYALQLRFNKPMRHRDDNGEVAALPGHNILMTPYVRLKLNEEILDMTWQNSRWLNQKSSHWSSYGYYRDDTWVGEFQLPAELIFDENDVLNFEIITPDMVGQNNDSNPQTAVYWSQGRWQHYEDSSGASALNGGFDKTLTVPLSETPAPEMGLPVTALYYDPSRNGEGFSLELLNEGGEFWLQWFTYNDKGDARWYVAADGALAANGLATSTLYTVNGGVFGPDYNPDNTRLALFGGLEMIFDGIGGTRQRGFTKYTNPDTGEVVRFVVEPFTRAEGFFNSPDQTQEFHAAAVTGSWFNPDRNGEGFHLQILTDNTAVMQWYSFTPDGDKQWIVSSGGQISYPSTDSVLLEFTDAYTGSGGIFGPDFNPDDIILAPWGNLQFELSCEGGAVHYQAIDPDYGSGSYPIIRLTASELNAYPCPEP</sequence>
<comment type="similarity">
    <text evidence="2 7">Belongs to the peptidase M14 family.</text>
</comment>
<name>A0A917CV47_9GAMM</name>
<feature type="signal peptide" evidence="8">
    <location>
        <begin position="1"/>
        <end position="21"/>
    </location>
</feature>
<dbReference type="GO" id="GO:0006508">
    <property type="term" value="P:proteolysis"/>
    <property type="evidence" value="ECO:0007669"/>
    <property type="project" value="UniProtKB-KW"/>
</dbReference>
<keyword evidence="8" id="KW-0732">Signal</keyword>
<evidence type="ECO:0000256" key="4">
    <source>
        <dbReference type="ARBA" id="ARBA00022801"/>
    </source>
</evidence>
<accession>A0A917CV47</accession>
<keyword evidence="3" id="KW-0645">Protease</keyword>
<gene>
    <name evidence="10" type="ORF">GCM10011365_21470</name>
</gene>
<dbReference type="SUPFAM" id="SSF53187">
    <property type="entry name" value="Zn-dependent exopeptidases"/>
    <property type="match status" value="1"/>
</dbReference>
<evidence type="ECO:0000313" key="10">
    <source>
        <dbReference type="EMBL" id="GGF99958.1"/>
    </source>
</evidence>
<comment type="caution">
    <text evidence="10">The sequence shown here is derived from an EMBL/GenBank/DDBJ whole genome shotgun (WGS) entry which is preliminary data.</text>
</comment>
<dbReference type="GO" id="GO:0008270">
    <property type="term" value="F:zinc ion binding"/>
    <property type="evidence" value="ECO:0007669"/>
    <property type="project" value="InterPro"/>
</dbReference>
<dbReference type="GO" id="GO:0005615">
    <property type="term" value="C:extracellular space"/>
    <property type="evidence" value="ECO:0007669"/>
    <property type="project" value="TreeGrafter"/>
</dbReference>
<dbReference type="PROSITE" id="PS52035">
    <property type="entry name" value="PEPTIDASE_M14"/>
    <property type="match status" value="1"/>
</dbReference>
<dbReference type="InterPro" id="IPR000834">
    <property type="entry name" value="Peptidase_M14"/>
</dbReference>
<feature type="chain" id="PRO_5036825759" description="Peptidase M14 domain-containing protein" evidence="8">
    <location>
        <begin position="22"/>
        <end position="867"/>
    </location>
</feature>